<name>A0A4S8MPT7_DENBC</name>
<feature type="non-terminal residue" evidence="1">
    <location>
        <position position="1"/>
    </location>
</feature>
<reference evidence="1 2" key="1">
    <citation type="journal article" date="2019" name="Nat. Ecol. Evol.">
        <title>Megaphylogeny resolves global patterns of mushroom evolution.</title>
        <authorList>
            <person name="Varga T."/>
            <person name="Krizsan K."/>
            <person name="Foldi C."/>
            <person name="Dima B."/>
            <person name="Sanchez-Garcia M."/>
            <person name="Sanchez-Ramirez S."/>
            <person name="Szollosi G.J."/>
            <person name="Szarkandi J.G."/>
            <person name="Papp V."/>
            <person name="Albert L."/>
            <person name="Andreopoulos W."/>
            <person name="Angelini C."/>
            <person name="Antonin V."/>
            <person name="Barry K.W."/>
            <person name="Bougher N.L."/>
            <person name="Buchanan P."/>
            <person name="Buyck B."/>
            <person name="Bense V."/>
            <person name="Catcheside P."/>
            <person name="Chovatia M."/>
            <person name="Cooper J."/>
            <person name="Damon W."/>
            <person name="Desjardin D."/>
            <person name="Finy P."/>
            <person name="Geml J."/>
            <person name="Haridas S."/>
            <person name="Hughes K."/>
            <person name="Justo A."/>
            <person name="Karasinski D."/>
            <person name="Kautmanova I."/>
            <person name="Kiss B."/>
            <person name="Kocsube S."/>
            <person name="Kotiranta H."/>
            <person name="LaButti K.M."/>
            <person name="Lechner B.E."/>
            <person name="Liimatainen K."/>
            <person name="Lipzen A."/>
            <person name="Lukacs Z."/>
            <person name="Mihaltcheva S."/>
            <person name="Morgado L.N."/>
            <person name="Niskanen T."/>
            <person name="Noordeloos M.E."/>
            <person name="Ohm R.A."/>
            <person name="Ortiz-Santana B."/>
            <person name="Ovrebo C."/>
            <person name="Racz N."/>
            <person name="Riley R."/>
            <person name="Savchenko A."/>
            <person name="Shiryaev A."/>
            <person name="Soop K."/>
            <person name="Spirin V."/>
            <person name="Szebenyi C."/>
            <person name="Tomsovsky M."/>
            <person name="Tulloss R.E."/>
            <person name="Uehling J."/>
            <person name="Grigoriev I.V."/>
            <person name="Vagvolgyi C."/>
            <person name="Papp T."/>
            <person name="Martin F.M."/>
            <person name="Miettinen O."/>
            <person name="Hibbett D.S."/>
            <person name="Nagy L.G."/>
        </authorList>
    </citation>
    <scope>NUCLEOTIDE SEQUENCE [LARGE SCALE GENOMIC DNA]</scope>
    <source>
        <strain evidence="1 2">CBS 962.96</strain>
    </source>
</reference>
<keyword evidence="2" id="KW-1185">Reference proteome</keyword>
<sequence>ATSTTLPNTSYLESTHQDHIIKRIIKFSYARGTPFSIDNEIMDAIVFQTGEGGENGGEQDISNVGLGRRLEGFSTSSPTCSGRRFSQMLGRILFREEILNELAYLLRPTFFVRCLEGSSSEKKFSTSSPTCPGRRPTFFVRCLEGSSSEKELSNELAYLLRPTFFASNHLHRQVPGRVLFREEILQTARLPTQADVFRQALGRVLFREDILNELTEQLIQATDLLDAQYVSLPFLLDILVRPEHNGVRDLVGCFEVRGVRRCDGSTEELHCVEYGQRKRDTLAHIIWLGGQGSHHSLVLSSEFSLFRQLNPNNSSLSIQALLKFTLGTLMVRLGLLWNFTEGGTVEKLIKGKIAHCHVSYEFSF</sequence>
<dbReference type="Proteomes" id="UP000297245">
    <property type="component" value="Unassembled WGS sequence"/>
</dbReference>
<dbReference type="EMBL" id="ML179054">
    <property type="protein sequence ID" value="THV04599.1"/>
    <property type="molecule type" value="Genomic_DNA"/>
</dbReference>
<protein>
    <submittedName>
        <fullName evidence="1">Uncharacterized protein</fullName>
    </submittedName>
</protein>
<accession>A0A4S8MPT7</accession>
<proteinExistence type="predicted"/>
<evidence type="ECO:0000313" key="2">
    <source>
        <dbReference type="Proteomes" id="UP000297245"/>
    </source>
</evidence>
<dbReference type="AlphaFoldDB" id="A0A4S8MPT7"/>
<evidence type="ECO:0000313" key="1">
    <source>
        <dbReference type="EMBL" id="THV04599.1"/>
    </source>
</evidence>
<organism evidence="1 2">
    <name type="scientific">Dendrothele bispora (strain CBS 962.96)</name>
    <dbReference type="NCBI Taxonomy" id="1314807"/>
    <lineage>
        <taxon>Eukaryota</taxon>
        <taxon>Fungi</taxon>
        <taxon>Dikarya</taxon>
        <taxon>Basidiomycota</taxon>
        <taxon>Agaricomycotina</taxon>
        <taxon>Agaricomycetes</taxon>
        <taxon>Agaricomycetidae</taxon>
        <taxon>Agaricales</taxon>
        <taxon>Agaricales incertae sedis</taxon>
        <taxon>Dendrothele</taxon>
    </lineage>
</organism>
<gene>
    <name evidence="1" type="ORF">K435DRAFT_902025</name>
</gene>